<dbReference type="Gene3D" id="3.40.50.150">
    <property type="entry name" value="Vaccinia Virus protein VP39"/>
    <property type="match status" value="1"/>
</dbReference>
<dbReference type="PANTHER" id="PTHR14614">
    <property type="entry name" value="HEPATOCELLULAR CARCINOMA-ASSOCIATED ANTIGEN"/>
    <property type="match status" value="1"/>
</dbReference>
<sequence length="330" mass="37034">MTDIQVISLHQDPNFPENLRIHPSDRKLHASQHLDPTDFNETNFGFEAQELAIRRYGIAGRVWEAAYMMILYVQPPPHLEFDPPIIVASKRSEKVSMLELGSGTGFVASYLSRLLVPGRDSLIVTDLPEVCPLLTENLSMTEIGAESGSLDPTGVYIRPLSWGVEADSAALASEFIEERKSDVFPLTHIVCSDLVYFPQLLGPLLRSLLRLTSPPFSRFTVDESGPQAILSYKVRSLEKENAFWSAFGLWFEFTPVLVKDSGIADADWQRFGNNFEDTTFLFTARRRHESLHWTVPELDSDLLAGVGANGNENRKGDDTFENILLLSMDQ</sequence>
<evidence type="ECO:0000313" key="2">
    <source>
        <dbReference type="Proteomes" id="UP000521872"/>
    </source>
</evidence>
<dbReference type="GO" id="GO:0005829">
    <property type="term" value="C:cytosol"/>
    <property type="evidence" value="ECO:0007669"/>
    <property type="project" value="TreeGrafter"/>
</dbReference>
<comment type="caution">
    <text evidence="1">The sequence shown here is derived from an EMBL/GenBank/DDBJ whole genome shotgun (WGS) entry which is preliminary data.</text>
</comment>
<dbReference type="InterPro" id="IPR029063">
    <property type="entry name" value="SAM-dependent_MTases_sf"/>
</dbReference>
<dbReference type="Pfam" id="PF10294">
    <property type="entry name" value="Methyltransf_16"/>
    <property type="match status" value="1"/>
</dbReference>
<reference evidence="1 2" key="1">
    <citation type="submission" date="2019-12" db="EMBL/GenBank/DDBJ databases">
        <authorList>
            <person name="Floudas D."/>
            <person name="Bentzer J."/>
            <person name="Ahren D."/>
            <person name="Johansson T."/>
            <person name="Persson P."/>
            <person name="Tunlid A."/>
        </authorList>
    </citation>
    <scope>NUCLEOTIDE SEQUENCE [LARGE SCALE GENOMIC DNA]</scope>
    <source>
        <strain evidence="1 2">CBS 102.39</strain>
    </source>
</reference>
<accession>A0A8H4QMH8</accession>
<evidence type="ECO:0008006" key="3">
    <source>
        <dbReference type="Google" id="ProtNLM"/>
    </source>
</evidence>
<gene>
    <name evidence="1" type="ORF">D9613_007826</name>
</gene>
<dbReference type="Proteomes" id="UP000521872">
    <property type="component" value="Unassembled WGS sequence"/>
</dbReference>
<keyword evidence="2" id="KW-1185">Reference proteome</keyword>
<dbReference type="EMBL" id="JAACJL010000045">
    <property type="protein sequence ID" value="KAF4613621.1"/>
    <property type="molecule type" value="Genomic_DNA"/>
</dbReference>
<name>A0A8H4QMH8_9AGAR</name>
<organism evidence="1 2">
    <name type="scientific">Agrocybe pediades</name>
    <dbReference type="NCBI Taxonomy" id="84607"/>
    <lineage>
        <taxon>Eukaryota</taxon>
        <taxon>Fungi</taxon>
        <taxon>Dikarya</taxon>
        <taxon>Basidiomycota</taxon>
        <taxon>Agaricomycotina</taxon>
        <taxon>Agaricomycetes</taxon>
        <taxon>Agaricomycetidae</taxon>
        <taxon>Agaricales</taxon>
        <taxon>Agaricineae</taxon>
        <taxon>Strophariaceae</taxon>
        <taxon>Agrocybe</taxon>
    </lineage>
</organism>
<evidence type="ECO:0000313" key="1">
    <source>
        <dbReference type="EMBL" id="KAF4613621.1"/>
    </source>
</evidence>
<dbReference type="GO" id="GO:0008757">
    <property type="term" value="F:S-adenosylmethionine-dependent methyltransferase activity"/>
    <property type="evidence" value="ECO:0007669"/>
    <property type="project" value="UniProtKB-ARBA"/>
</dbReference>
<dbReference type="AlphaFoldDB" id="A0A8H4QMH8"/>
<proteinExistence type="predicted"/>
<dbReference type="PANTHER" id="PTHR14614:SF161">
    <property type="match status" value="1"/>
</dbReference>
<dbReference type="GO" id="GO:0032991">
    <property type="term" value="C:protein-containing complex"/>
    <property type="evidence" value="ECO:0007669"/>
    <property type="project" value="TreeGrafter"/>
</dbReference>
<dbReference type="InterPro" id="IPR019410">
    <property type="entry name" value="Methyltransf_16"/>
</dbReference>
<protein>
    <recommendedName>
        <fullName evidence="3">Methyltransferase-domain-containing protein</fullName>
    </recommendedName>
</protein>